<dbReference type="SUPFAM" id="SSF101801">
    <property type="entry name" value="Surface presentation of antigens (SPOA)"/>
    <property type="match status" value="1"/>
</dbReference>
<dbReference type="PANTHER" id="PTHR43484">
    <property type="match status" value="1"/>
</dbReference>
<dbReference type="PRINTS" id="PR00956">
    <property type="entry name" value="FLGMOTORFLIN"/>
</dbReference>
<dbReference type="InterPro" id="IPR001543">
    <property type="entry name" value="FliN-like_C"/>
</dbReference>
<gene>
    <name evidence="9" type="ORF">CVT23_13390</name>
</gene>
<dbReference type="InterPro" id="IPR001172">
    <property type="entry name" value="FliN_T3SS_HrcQb"/>
</dbReference>
<evidence type="ECO:0000313" key="9">
    <source>
        <dbReference type="EMBL" id="PJK29195.1"/>
    </source>
</evidence>
<dbReference type="InterPro" id="IPR051469">
    <property type="entry name" value="FliN/MopA/SpaO"/>
</dbReference>
<dbReference type="EMBL" id="PHIG01000036">
    <property type="protein sequence ID" value="PJK29195.1"/>
    <property type="molecule type" value="Genomic_DNA"/>
</dbReference>
<reference evidence="9 10" key="1">
    <citation type="submission" date="2017-11" db="EMBL/GenBank/DDBJ databases">
        <title>Draft genome sequence of Rhizobiales bacterium SY3-13.</title>
        <authorList>
            <person name="Sun C."/>
        </authorList>
    </citation>
    <scope>NUCLEOTIDE SEQUENCE [LARGE SCALE GENOMIC DNA]</scope>
    <source>
        <strain evidence="9 10">SY3-13</strain>
    </source>
</reference>
<accession>A0A2M9G0G5</accession>
<evidence type="ECO:0000256" key="3">
    <source>
        <dbReference type="ARBA" id="ARBA00021897"/>
    </source>
</evidence>
<dbReference type="InterPro" id="IPR036429">
    <property type="entry name" value="SpoA-like_sf"/>
</dbReference>
<dbReference type="RefSeq" id="WP_109792863.1">
    <property type="nucleotide sequence ID" value="NZ_PHIG01000036.1"/>
</dbReference>
<comment type="similarity">
    <text evidence="2">Belongs to the FliN/MopA/SpaO family.</text>
</comment>
<comment type="subcellular location">
    <subcellularLocation>
        <location evidence="1">Cell membrane</location>
        <topology evidence="1">Peripheral membrane protein</topology>
        <orientation evidence="1">Cytoplasmic side</orientation>
    </subcellularLocation>
</comment>
<evidence type="ECO:0000256" key="5">
    <source>
        <dbReference type="ARBA" id="ARBA00022500"/>
    </source>
</evidence>
<feature type="domain" description="Flagellar motor switch protein FliN-like C-terminal" evidence="8">
    <location>
        <begin position="21"/>
        <end position="90"/>
    </location>
</feature>
<dbReference type="Pfam" id="PF01052">
    <property type="entry name" value="FliMN_C"/>
    <property type="match status" value="1"/>
</dbReference>
<organism evidence="9 10">
    <name type="scientific">Minwuia thermotolerans</name>
    <dbReference type="NCBI Taxonomy" id="2056226"/>
    <lineage>
        <taxon>Bacteria</taxon>
        <taxon>Pseudomonadati</taxon>
        <taxon>Pseudomonadota</taxon>
        <taxon>Alphaproteobacteria</taxon>
        <taxon>Minwuiales</taxon>
        <taxon>Minwuiaceae</taxon>
        <taxon>Minwuia</taxon>
    </lineage>
</organism>
<evidence type="ECO:0000313" key="10">
    <source>
        <dbReference type="Proteomes" id="UP000229498"/>
    </source>
</evidence>
<evidence type="ECO:0000256" key="7">
    <source>
        <dbReference type="ARBA" id="ARBA00023136"/>
    </source>
</evidence>
<dbReference type="GO" id="GO:0003774">
    <property type="term" value="F:cytoskeletal motor activity"/>
    <property type="evidence" value="ECO:0007669"/>
    <property type="project" value="InterPro"/>
</dbReference>
<keyword evidence="4" id="KW-1003">Cell membrane</keyword>
<evidence type="ECO:0000259" key="8">
    <source>
        <dbReference type="Pfam" id="PF01052"/>
    </source>
</evidence>
<comment type="caution">
    <text evidence="9">The sequence shown here is derived from an EMBL/GenBank/DDBJ whole genome shotgun (WGS) entry which is preliminary data.</text>
</comment>
<evidence type="ECO:0000256" key="4">
    <source>
        <dbReference type="ARBA" id="ARBA00022475"/>
    </source>
</evidence>
<sequence length="94" mass="10150">MNDDENKAQPESIADNFDLAIADVDVEISVVLGRAQMPIHQLLKMGRGAVIELDSGVDDPAWILANNQVIARGEIVVTGEHVGISVLEKVKAFQ</sequence>
<dbReference type="Proteomes" id="UP000229498">
    <property type="component" value="Unassembled WGS sequence"/>
</dbReference>
<keyword evidence="7" id="KW-0472">Membrane</keyword>
<name>A0A2M9G0G5_9PROT</name>
<dbReference type="GO" id="GO:0009425">
    <property type="term" value="C:bacterial-type flagellum basal body"/>
    <property type="evidence" value="ECO:0007669"/>
    <property type="project" value="InterPro"/>
</dbReference>
<dbReference type="PANTHER" id="PTHR43484:SF1">
    <property type="entry name" value="FLAGELLAR MOTOR SWITCH PROTEIN FLIN"/>
    <property type="match status" value="1"/>
</dbReference>
<keyword evidence="10" id="KW-1185">Reference proteome</keyword>
<dbReference type="OrthoDB" id="9790303at2"/>
<dbReference type="AlphaFoldDB" id="A0A2M9G0G5"/>
<evidence type="ECO:0000256" key="6">
    <source>
        <dbReference type="ARBA" id="ARBA00022779"/>
    </source>
</evidence>
<dbReference type="Gene3D" id="2.30.330.10">
    <property type="entry name" value="SpoA-like"/>
    <property type="match status" value="1"/>
</dbReference>
<dbReference type="GO" id="GO:0071973">
    <property type="term" value="P:bacterial-type flagellum-dependent cell motility"/>
    <property type="evidence" value="ECO:0007669"/>
    <property type="project" value="InterPro"/>
</dbReference>
<dbReference type="GO" id="GO:0006935">
    <property type="term" value="P:chemotaxis"/>
    <property type="evidence" value="ECO:0007669"/>
    <property type="project" value="UniProtKB-KW"/>
</dbReference>
<proteinExistence type="inferred from homology"/>
<evidence type="ECO:0000256" key="1">
    <source>
        <dbReference type="ARBA" id="ARBA00004413"/>
    </source>
</evidence>
<keyword evidence="6" id="KW-0283">Flagellar rotation</keyword>
<dbReference type="GO" id="GO:0005886">
    <property type="term" value="C:plasma membrane"/>
    <property type="evidence" value="ECO:0007669"/>
    <property type="project" value="UniProtKB-SubCell"/>
</dbReference>
<evidence type="ECO:0000256" key="2">
    <source>
        <dbReference type="ARBA" id="ARBA00009226"/>
    </source>
</evidence>
<keyword evidence="5" id="KW-0145">Chemotaxis</keyword>
<protein>
    <recommendedName>
        <fullName evidence="3">Flagellar motor switch protein FliN</fullName>
    </recommendedName>
</protein>